<gene>
    <name evidence="1" type="ORF">EUA07_04230</name>
</gene>
<evidence type="ECO:0000313" key="1">
    <source>
        <dbReference type="EMBL" id="RYC03661.1"/>
    </source>
</evidence>
<evidence type="ECO:0000313" key="2">
    <source>
        <dbReference type="Proteomes" id="UP000293291"/>
    </source>
</evidence>
<proteinExistence type="predicted"/>
<dbReference type="RefSeq" id="WP_129453759.1">
    <property type="nucleotide sequence ID" value="NZ_JACXYX010000004.1"/>
</dbReference>
<protein>
    <recommendedName>
        <fullName evidence="3">ESX secretion-associated protein EspG</fullName>
    </recommendedName>
</protein>
<keyword evidence="2" id="KW-1185">Reference proteome</keyword>
<name>A0A4Q2SFZ1_9ACTN</name>
<comment type="caution">
    <text evidence="1">The sequence shown here is derived from an EMBL/GenBank/DDBJ whole genome shotgun (WGS) entry which is preliminary data.</text>
</comment>
<sequence>MNAILLDSGGDEVEPRTVVPRRVRLSRAAVDRFAELTGVPSPAEQMVAADPSLDGLGARLGEPARGSEPVGATAAGASDLDEVLVASGLVDAGVPTAQGRAVLTVWHAPALAVELELLVSLARGRVRARSWHRNLDDWVVCLSTGDGEVFELSWLAADDWWLELGRAAHVDTRTLRPAPGAGPVPDVIETPWELLLATGEAVQRRRHELLDPMVSDHSGMTIAGDRLDSLETADDVDVRRWHEQLESTSRGRLHAAVMGRSGRGRPGAGIVEWVLFPDGWRSLTPFTRDGWTMVRIERMGAVDLPRALAVLAAEVTS</sequence>
<evidence type="ECO:0008006" key="3">
    <source>
        <dbReference type="Google" id="ProtNLM"/>
    </source>
</evidence>
<accession>A0A4Q2SFZ1</accession>
<dbReference type="EMBL" id="SDWU01000004">
    <property type="protein sequence ID" value="RYC03661.1"/>
    <property type="molecule type" value="Genomic_DNA"/>
</dbReference>
<reference evidence="1 2" key="1">
    <citation type="submission" date="2019-01" db="EMBL/GenBank/DDBJ databases">
        <title>Novel species of Nocardioides.</title>
        <authorList>
            <person name="Liu Q."/>
            <person name="Xin Y.-H."/>
        </authorList>
    </citation>
    <scope>NUCLEOTIDE SEQUENCE [LARGE SCALE GENOMIC DNA]</scope>
    <source>
        <strain evidence="1 2">CGMCC 4.6875</strain>
    </source>
</reference>
<organism evidence="1 2">
    <name type="scientific">Nocardioides ganghwensis</name>
    <dbReference type="NCBI Taxonomy" id="252230"/>
    <lineage>
        <taxon>Bacteria</taxon>
        <taxon>Bacillati</taxon>
        <taxon>Actinomycetota</taxon>
        <taxon>Actinomycetes</taxon>
        <taxon>Propionibacteriales</taxon>
        <taxon>Nocardioidaceae</taxon>
        <taxon>Nocardioides</taxon>
    </lineage>
</organism>
<dbReference type="OrthoDB" id="3769522at2"/>
<dbReference type="AlphaFoldDB" id="A0A4Q2SFZ1"/>
<dbReference type="Proteomes" id="UP000293291">
    <property type="component" value="Unassembled WGS sequence"/>
</dbReference>